<dbReference type="AlphaFoldDB" id="A0A9D2T0Y2"/>
<keyword evidence="5" id="KW-0949">S-adenosyl-L-methionine</keyword>
<dbReference type="SUPFAM" id="SSF53790">
    <property type="entry name" value="Tetrapyrrole methylase"/>
    <property type="match status" value="1"/>
</dbReference>
<dbReference type="InterPro" id="IPR050714">
    <property type="entry name" value="Cobalamin_biosynth_MTase"/>
</dbReference>
<dbReference type="InterPro" id="IPR035996">
    <property type="entry name" value="4pyrrol_Methylase_sf"/>
</dbReference>
<dbReference type="Pfam" id="PF00590">
    <property type="entry name" value="TP_methylase"/>
    <property type="match status" value="1"/>
</dbReference>
<gene>
    <name evidence="7" type="primary">cbiE</name>
    <name evidence="7" type="ORF">H9701_07375</name>
</gene>
<sequence length="399" mass="43048">MKVYLIGTGMGNPDTLTVRALRAIEACPVLVGARRLLEPWQEGHQCVPLIAAADIAAWIAGQDQGPVGVLLSGDTGFYSGAKNLWPLLKDYEVETIPGLSSLAYFCARLGTTWQDVRVVSAHGRSHNVVGEIQSHRRTFALTGGATKAEDLCRALTERGLGEVRVSVGERLSYPNERIVTGTAAELAQERFADLSVLLAEHDEPVLRPWNTPGLPDEAFLRGEVPMTKEEVRALALCKLRLQPWHTVWDVGAGTGSVSVECALACPEGRVYAIEKKEAALDLLSENKARFGCANLELVPGTAPEALKDLPAPDRVFLGGTSGDMEEILAVIFEKNPQARVVCTAVTLETVGEAARLFAPLEGADMVQVAVTRTRRAGRYHLMDAQNPVWMFSGEGKGDG</sequence>
<dbReference type="InterPro" id="IPR006365">
    <property type="entry name" value="Cbl_synth_CobL"/>
</dbReference>
<evidence type="ECO:0000256" key="5">
    <source>
        <dbReference type="ARBA" id="ARBA00022691"/>
    </source>
</evidence>
<dbReference type="PANTHER" id="PTHR43182">
    <property type="entry name" value="COBALT-PRECORRIN-6B C(15)-METHYLTRANSFERASE (DECARBOXYLATING)"/>
    <property type="match status" value="1"/>
</dbReference>
<keyword evidence="4" id="KW-0808">Transferase</keyword>
<comment type="pathway">
    <text evidence="1">Cofactor biosynthesis; adenosylcobalamin biosynthesis.</text>
</comment>
<evidence type="ECO:0000259" key="6">
    <source>
        <dbReference type="Pfam" id="PF00590"/>
    </source>
</evidence>
<accession>A0A9D2T0Y2</accession>
<evidence type="ECO:0000256" key="2">
    <source>
        <dbReference type="ARBA" id="ARBA00022573"/>
    </source>
</evidence>
<dbReference type="SUPFAM" id="SSF53335">
    <property type="entry name" value="S-adenosyl-L-methionine-dependent methyltransferases"/>
    <property type="match status" value="1"/>
</dbReference>
<dbReference type="Proteomes" id="UP000823882">
    <property type="component" value="Unassembled WGS sequence"/>
</dbReference>
<dbReference type="GO" id="GO:0032259">
    <property type="term" value="P:methylation"/>
    <property type="evidence" value="ECO:0007669"/>
    <property type="project" value="UniProtKB-KW"/>
</dbReference>
<proteinExistence type="predicted"/>
<evidence type="ECO:0000313" key="7">
    <source>
        <dbReference type="EMBL" id="HJC41356.1"/>
    </source>
</evidence>
<comment type="caution">
    <text evidence="7">The sequence shown here is derived from an EMBL/GenBank/DDBJ whole genome shotgun (WGS) entry which is preliminary data.</text>
</comment>
<dbReference type="Gene3D" id="3.40.50.150">
    <property type="entry name" value="Vaccinia Virus protein VP39"/>
    <property type="match status" value="1"/>
</dbReference>
<dbReference type="InterPro" id="IPR014776">
    <property type="entry name" value="4pyrrole_Mease_sub2"/>
</dbReference>
<evidence type="ECO:0000256" key="3">
    <source>
        <dbReference type="ARBA" id="ARBA00022603"/>
    </source>
</evidence>
<keyword evidence="3" id="KW-0489">Methyltransferase</keyword>
<dbReference type="InterPro" id="IPR014008">
    <property type="entry name" value="Cbl_synth_MTase_CbiT"/>
</dbReference>
<reference evidence="7" key="2">
    <citation type="submission" date="2021-04" db="EMBL/GenBank/DDBJ databases">
        <authorList>
            <person name="Gilroy R."/>
        </authorList>
    </citation>
    <scope>NUCLEOTIDE SEQUENCE</scope>
    <source>
        <strain evidence="7">CHK186-1790</strain>
    </source>
</reference>
<dbReference type="GO" id="GO:0009236">
    <property type="term" value="P:cobalamin biosynthetic process"/>
    <property type="evidence" value="ECO:0007669"/>
    <property type="project" value="UniProtKB-KW"/>
</dbReference>
<dbReference type="InterPro" id="IPR000878">
    <property type="entry name" value="4pyrrol_Mease"/>
</dbReference>
<dbReference type="Gene3D" id="3.40.1010.10">
    <property type="entry name" value="Cobalt-precorrin-4 Transmethylase, Domain 1"/>
    <property type="match status" value="1"/>
</dbReference>
<dbReference type="InterPro" id="IPR029063">
    <property type="entry name" value="SAM-dependent_MTases_sf"/>
</dbReference>
<dbReference type="CDD" id="cd02440">
    <property type="entry name" value="AdoMet_MTases"/>
    <property type="match status" value="1"/>
</dbReference>
<dbReference type="NCBIfam" id="TIGR02469">
    <property type="entry name" value="CbiT"/>
    <property type="match status" value="1"/>
</dbReference>
<dbReference type="PIRSF" id="PIRSF036428">
    <property type="entry name" value="CobL"/>
    <property type="match status" value="1"/>
</dbReference>
<evidence type="ECO:0000256" key="4">
    <source>
        <dbReference type="ARBA" id="ARBA00022679"/>
    </source>
</evidence>
<dbReference type="GO" id="GO:0008276">
    <property type="term" value="F:protein methyltransferase activity"/>
    <property type="evidence" value="ECO:0007669"/>
    <property type="project" value="InterPro"/>
</dbReference>
<dbReference type="InterPro" id="IPR012818">
    <property type="entry name" value="CbiE"/>
</dbReference>
<protein>
    <submittedName>
        <fullName evidence="7">Precorrin-6y C5,15-methyltransferase (Decarboxylating) subunit CbiE</fullName>
    </submittedName>
</protein>
<dbReference type="Gene3D" id="3.30.950.10">
    <property type="entry name" value="Methyltransferase, Cobalt-precorrin-4 Transmethylase, Domain 2"/>
    <property type="match status" value="1"/>
</dbReference>
<evidence type="ECO:0000313" key="8">
    <source>
        <dbReference type="Proteomes" id="UP000823882"/>
    </source>
</evidence>
<feature type="domain" description="Tetrapyrrole methylase" evidence="6">
    <location>
        <begin position="2"/>
        <end position="187"/>
    </location>
</feature>
<name>A0A9D2T0Y2_9FIRM</name>
<dbReference type="InterPro" id="IPR014777">
    <property type="entry name" value="4pyrrole_Mease_sub1"/>
</dbReference>
<reference evidence="7" key="1">
    <citation type="journal article" date="2021" name="PeerJ">
        <title>Extensive microbial diversity within the chicken gut microbiome revealed by metagenomics and culture.</title>
        <authorList>
            <person name="Gilroy R."/>
            <person name="Ravi A."/>
            <person name="Getino M."/>
            <person name="Pursley I."/>
            <person name="Horton D.L."/>
            <person name="Alikhan N.F."/>
            <person name="Baker D."/>
            <person name="Gharbi K."/>
            <person name="Hall N."/>
            <person name="Watson M."/>
            <person name="Adriaenssens E.M."/>
            <person name="Foster-Nyarko E."/>
            <person name="Jarju S."/>
            <person name="Secka A."/>
            <person name="Antonio M."/>
            <person name="Oren A."/>
            <person name="Chaudhuri R.R."/>
            <person name="La Ragione R."/>
            <person name="Hildebrand F."/>
            <person name="Pallen M.J."/>
        </authorList>
    </citation>
    <scope>NUCLEOTIDE SEQUENCE</scope>
    <source>
        <strain evidence="7">CHK186-1790</strain>
    </source>
</reference>
<dbReference type="NCBIfam" id="TIGR02467">
    <property type="entry name" value="CbiE"/>
    <property type="match status" value="1"/>
</dbReference>
<dbReference type="CDD" id="cd11644">
    <property type="entry name" value="Precorrin-6Y-MT"/>
    <property type="match status" value="1"/>
</dbReference>
<keyword evidence="2" id="KW-0169">Cobalamin biosynthesis</keyword>
<evidence type="ECO:0000256" key="1">
    <source>
        <dbReference type="ARBA" id="ARBA00004953"/>
    </source>
</evidence>
<dbReference type="EMBL" id="DWWJ01000130">
    <property type="protein sequence ID" value="HJC41356.1"/>
    <property type="molecule type" value="Genomic_DNA"/>
</dbReference>
<organism evidence="7 8">
    <name type="scientific">Candidatus Intestinimonas pullistercoris</name>
    <dbReference type="NCBI Taxonomy" id="2838623"/>
    <lineage>
        <taxon>Bacteria</taxon>
        <taxon>Bacillati</taxon>
        <taxon>Bacillota</taxon>
        <taxon>Clostridia</taxon>
        <taxon>Eubacteriales</taxon>
        <taxon>Intestinimonas</taxon>
    </lineage>
</organism>
<dbReference type="PANTHER" id="PTHR43182:SF1">
    <property type="entry name" value="COBALT-PRECORRIN-7 C(5)-METHYLTRANSFERASE"/>
    <property type="match status" value="1"/>
</dbReference>